<protein>
    <submittedName>
        <fullName evidence="4">Glycosyltransferase</fullName>
        <ecNumber evidence="4">2.4.-.-</ecNumber>
    </submittedName>
</protein>
<dbReference type="PANTHER" id="PTHR22916:SF51">
    <property type="entry name" value="GLYCOSYLTRANSFERASE EPSH-RELATED"/>
    <property type="match status" value="1"/>
</dbReference>
<keyword evidence="2 4" id="KW-0808">Transferase</keyword>
<dbReference type="SUPFAM" id="SSF53448">
    <property type="entry name" value="Nucleotide-diphospho-sugar transferases"/>
    <property type="match status" value="1"/>
</dbReference>
<reference evidence="4" key="1">
    <citation type="submission" date="2022-07" db="EMBL/GenBank/DDBJ databases">
        <title>Prevotella copri.</title>
        <authorList>
            <person name="Yang C."/>
        </authorList>
    </citation>
    <scope>NUCLEOTIDE SEQUENCE</scope>
    <source>
        <strain evidence="4">HF2107</strain>
    </source>
</reference>
<evidence type="ECO:0000256" key="2">
    <source>
        <dbReference type="ARBA" id="ARBA00022679"/>
    </source>
</evidence>
<dbReference type="Gene3D" id="3.90.550.10">
    <property type="entry name" value="Spore Coat Polysaccharide Biosynthesis Protein SpsA, Chain A"/>
    <property type="match status" value="1"/>
</dbReference>
<dbReference type="RefSeq" id="WP_254952490.1">
    <property type="nucleotide sequence ID" value="NZ_JANDWY010000017.1"/>
</dbReference>
<dbReference type="Proteomes" id="UP001205531">
    <property type="component" value="Unassembled WGS sequence"/>
</dbReference>
<gene>
    <name evidence="4" type="ORF">NNC64_09800</name>
</gene>
<evidence type="ECO:0000313" key="4">
    <source>
        <dbReference type="EMBL" id="MCP9564847.1"/>
    </source>
</evidence>
<dbReference type="EMBL" id="JANDWZ010000020">
    <property type="protein sequence ID" value="MCP9564847.1"/>
    <property type="molecule type" value="Genomic_DNA"/>
</dbReference>
<dbReference type="PANTHER" id="PTHR22916">
    <property type="entry name" value="GLYCOSYLTRANSFERASE"/>
    <property type="match status" value="1"/>
</dbReference>
<dbReference type="InterPro" id="IPR001173">
    <property type="entry name" value="Glyco_trans_2-like"/>
</dbReference>
<feature type="domain" description="Glycosyltransferase 2-like" evidence="3">
    <location>
        <begin position="17"/>
        <end position="140"/>
    </location>
</feature>
<accession>A0AAW5IIJ3</accession>
<dbReference type="EC" id="2.4.-.-" evidence="4"/>
<proteinExistence type="predicted"/>
<dbReference type="AlphaFoldDB" id="A0AAW5IIJ3"/>
<evidence type="ECO:0000256" key="1">
    <source>
        <dbReference type="ARBA" id="ARBA00022676"/>
    </source>
</evidence>
<keyword evidence="1 4" id="KW-0328">Glycosyltransferase</keyword>
<evidence type="ECO:0000259" key="3">
    <source>
        <dbReference type="Pfam" id="PF00535"/>
    </source>
</evidence>
<name>A0AAW5IIJ3_9BACT</name>
<dbReference type="CDD" id="cd00761">
    <property type="entry name" value="Glyco_tranf_GTA_type"/>
    <property type="match status" value="1"/>
</dbReference>
<organism evidence="4 5">
    <name type="scientific">Segatella copri</name>
    <dbReference type="NCBI Taxonomy" id="165179"/>
    <lineage>
        <taxon>Bacteria</taxon>
        <taxon>Pseudomonadati</taxon>
        <taxon>Bacteroidota</taxon>
        <taxon>Bacteroidia</taxon>
        <taxon>Bacteroidales</taxon>
        <taxon>Prevotellaceae</taxon>
        <taxon>Segatella</taxon>
    </lineage>
</organism>
<comment type="caution">
    <text evidence="4">The sequence shown here is derived from an EMBL/GenBank/DDBJ whole genome shotgun (WGS) entry which is preliminary data.</text>
</comment>
<dbReference type="Pfam" id="PF00535">
    <property type="entry name" value="Glycos_transf_2"/>
    <property type="match status" value="1"/>
</dbReference>
<dbReference type="InterPro" id="IPR029044">
    <property type="entry name" value="Nucleotide-diphossugar_trans"/>
</dbReference>
<dbReference type="GO" id="GO:0016758">
    <property type="term" value="F:hexosyltransferase activity"/>
    <property type="evidence" value="ECO:0007669"/>
    <property type="project" value="UniProtKB-ARBA"/>
</dbReference>
<evidence type="ECO:0000313" key="5">
    <source>
        <dbReference type="Proteomes" id="UP001205531"/>
    </source>
</evidence>
<sequence length="326" mass="37859">MQNQSSHTQNIQAPLVSFIITTYNMPTEYLEECLKSILQLSLNAKEREIILVDDGSDICAINGLTEYLQDIIYLRQPNQGASVARNYGMMIAKGRFIQFVDGDDYLVQTAYEHCLDIVRYHQPDIVTFNYVKNRQTDTPPYELPTPISGTAYMSNHNLHGSACSYIFRSSIRGTLQFTPGIVYGEDEEFTSQLFLRAERIFKMETEAYYYRENPNSVTHQMDHEKITQKMDNSLEVILHLQKLLDKIPVAERQALSRRIAQLSMDYLVNNIRLKHSLIALNHAIKKLRKHGLYPLPDKEYTKKYTMFRKMIGTYVGRMALLFFIKK</sequence>